<proteinExistence type="predicted"/>
<comment type="function">
    <text evidence="6">This enzyme catalyzes the hydrolysis of the N-terminal peptide bond of an N-acetylated peptide to generate an N-acetylated amino acid and a peptide with a free N-terminus. It preferentially cleaves off Ac-Ala, Ac-Met and Ac-Ser. Also, involved in the degradation of oxidized and glycated proteins.</text>
</comment>
<dbReference type="PANTHER" id="PTHR11731">
    <property type="entry name" value="PROTEASE FAMILY S9B,C DIPEPTIDYL-PEPTIDASE IV-RELATED"/>
    <property type="match status" value="1"/>
</dbReference>
<organism evidence="9 10">
    <name type="scientific">Chitinophaga oryziterrae</name>
    <dbReference type="NCBI Taxonomy" id="1031224"/>
    <lineage>
        <taxon>Bacteria</taxon>
        <taxon>Pseudomonadati</taxon>
        <taxon>Bacteroidota</taxon>
        <taxon>Chitinophagia</taxon>
        <taxon>Chitinophagales</taxon>
        <taxon>Chitinophagaceae</taxon>
        <taxon>Chitinophaga</taxon>
    </lineage>
</organism>
<dbReference type="EMBL" id="WRXO01000003">
    <property type="protein sequence ID" value="MVT41812.1"/>
    <property type="molecule type" value="Genomic_DNA"/>
</dbReference>
<feature type="domain" description="Peptidase S9 prolyl oligopeptidase catalytic" evidence="7">
    <location>
        <begin position="489"/>
        <end position="685"/>
    </location>
</feature>
<dbReference type="InterPro" id="IPR029058">
    <property type="entry name" value="AB_hydrolase_fold"/>
</dbReference>
<dbReference type="Gene3D" id="3.40.50.1820">
    <property type="entry name" value="alpha/beta hydrolase"/>
    <property type="match status" value="1"/>
</dbReference>
<evidence type="ECO:0000259" key="8">
    <source>
        <dbReference type="Pfam" id="PF00930"/>
    </source>
</evidence>
<keyword evidence="3" id="KW-0007">Acetylation</keyword>
<dbReference type="InterPro" id="IPR050278">
    <property type="entry name" value="Serine_Prot_S9B/DPPIV"/>
</dbReference>
<keyword evidence="2" id="KW-0378">Hydrolase</keyword>
<evidence type="ECO:0000259" key="7">
    <source>
        <dbReference type="Pfam" id="PF00326"/>
    </source>
</evidence>
<protein>
    <recommendedName>
        <fullName evidence="5">Acyl-peptide hydrolase</fullName>
    </recommendedName>
    <alternativeName>
        <fullName evidence="4">Acylaminoacyl-peptidase</fullName>
    </alternativeName>
</protein>
<evidence type="ECO:0000313" key="9">
    <source>
        <dbReference type="EMBL" id="MVT41812.1"/>
    </source>
</evidence>
<dbReference type="OrthoDB" id="9777457at2"/>
<dbReference type="AlphaFoldDB" id="A0A6N8JCH8"/>
<gene>
    <name evidence="9" type="ORF">GO495_14575</name>
</gene>
<dbReference type="InterPro" id="IPR002471">
    <property type="entry name" value="Pept_S9_AS"/>
</dbReference>
<dbReference type="Proteomes" id="UP000468388">
    <property type="component" value="Unassembled WGS sequence"/>
</dbReference>
<dbReference type="Pfam" id="PF00930">
    <property type="entry name" value="DPPIV_N"/>
    <property type="match status" value="1"/>
</dbReference>
<name>A0A6N8JCH8_9BACT</name>
<dbReference type="Pfam" id="PF07676">
    <property type="entry name" value="PD40"/>
    <property type="match status" value="2"/>
</dbReference>
<feature type="domain" description="Dipeptidylpeptidase IV N-terminal" evidence="8">
    <location>
        <begin position="293"/>
        <end position="380"/>
    </location>
</feature>
<dbReference type="PANTHER" id="PTHR11731:SF193">
    <property type="entry name" value="DIPEPTIDYL PEPTIDASE 9"/>
    <property type="match status" value="1"/>
</dbReference>
<dbReference type="InterPro" id="IPR011042">
    <property type="entry name" value="6-blade_b-propeller_TolB-like"/>
</dbReference>
<evidence type="ECO:0000256" key="1">
    <source>
        <dbReference type="ARBA" id="ARBA00022670"/>
    </source>
</evidence>
<evidence type="ECO:0000256" key="5">
    <source>
        <dbReference type="ARBA" id="ARBA00032596"/>
    </source>
</evidence>
<dbReference type="GO" id="GO:0008239">
    <property type="term" value="F:dipeptidyl-peptidase activity"/>
    <property type="evidence" value="ECO:0007669"/>
    <property type="project" value="TreeGrafter"/>
</dbReference>
<dbReference type="GO" id="GO:0006508">
    <property type="term" value="P:proteolysis"/>
    <property type="evidence" value="ECO:0007669"/>
    <property type="project" value="UniProtKB-KW"/>
</dbReference>
<accession>A0A6N8JCH8</accession>
<reference evidence="9 10" key="1">
    <citation type="submission" date="2019-12" db="EMBL/GenBank/DDBJ databases">
        <title>The draft genomic sequence of strain Chitinophaga oryziterrae JCM 16595.</title>
        <authorList>
            <person name="Zhang X."/>
        </authorList>
    </citation>
    <scope>NUCLEOTIDE SEQUENCE [LARGE SCALE GENOMIC DNA]</scope>
    <source>
        <strain evidence="9 10">JCM 16595</strain>
    </source>
</reference>
<keyword evidence="1" id="KW-0645">Protease</keyword>
<dbReference type="Gene3D" id="2.120.10.30">
    <property type="entry name" value="TolB, C-terminal domain"/>
    <property type="match status" value="2"/>
</dbReference>
<evidence type="ECO:0000256" key="6">
    <source>
        <dbReference type="ARBA" id="ARBA00045885"/>
    </source>
</evidence>
<dbReference type="SUPFAM" id="SSF53474">
    <property type="entry name" value="alpha/beta-Hydrolases"/>
    <property type="match status" value="1"/>
</dbReference>
<evidence type="ECO:0000256" key="3">
    <source>
        <dbReference type="ARBA" id="ARBA00022990"/>
    </source>
</evidence>
<evidence type="ECO:0000313" key="10">
    <source>
        <dbReference type="Proteomes" id="UP000468388"/>
    </source>
</evidence>
<dbReference type="InterPro" id="IPR002469">
    <property type="entry name" value="Peptidase_S9B_N"/>
</dbReference>
<keyword evidence="10" id="KW-1185">Reference proteome</keyword>
<dbReference type="InterPro" id="IPR001375">
    <property type="entry name" value="Peptidase_S9_cat"/>
</dbReference>
<evidence type="ECO:0000256" key="4">
    <source>
        <dbReference type="ARBA" id="ARBA00032284"/>
    </source>
</evidence>
<evidence type="ECO:0000256" key="2">
    <source>
        <dbReference type="ARBA" id="ARBA00022801"/>
    </source>
</evidence>
<dbReference type="InterPro" id="IPR011659">
    <property type="entry name" value="WD40"/>
</dbReference>
<dbReference type="Pfam" id="PF00326">
    <property type="entry name" value="Peptidase_S9"/>
    <property type="match status" value="1"/>
</dbReference>
<dbReference type="RefSeq" id="WP_157300432.1">
    <property type="nucleotide sequence ID" value="NZ_BAAAZB010000006.1"/>
</dbReference>
<dbReference type="PROSITE" id="PS00708">
    <property type="entry name" value="PRO_ENDOPEP_SER"/>
    <property type="match status" value="1"/>
</dbReference>
<comment type="caution">
    <text evidence="9">The sequence shown here is derived from an EMBL/GenBank/DDBJ whole genome shotgun (WGS) entry which is preliminary data.</text>
</comment>
<sequence>MKKTIAVLATLITFHIAYGQVTIENLLSVPFPTELKSSPDGKHIAWVFNDKGARNVFIADAPDFIPRKVTNHRKDDGLDITSLAFTPDGNRLLFTEGNTTNGAGEAANPALLQEKTGQFIWVVNVDGSGLRKIVSGDNSAPGNDIVVFISKGKVWRASLTDTAKAPAQLFEARGNISDLRWSPDGKNLAFISNRGDHAFLGIFDIKDSTVAYPDPSVDIDMQPVWSPDSKWLAYIRVPNRKDVLPFTELRKGSPWSIRLLEAGKEQAKTLWKAAEGRGSVLYTHIPDTYNLLLWTADNQLVFPWEKDGWQHLYALDIFSVAAPRLLTPGEGEVENMLLSADGKSVVYNTNINDSHRRHIWQVAVAGGNPVQLSKGTGIEWSPVNTQAGIVAIQSTAITPGWPIKLDGMEKIAPALFPSSFPAASLVTPTVISFPAKDGMLIHGQLFLPPGYQKDTKYPALVFIHGGSRRQMILGFHYMAYYNNDYAMNQYYASKGYIVLAVNYRSGIGYGMEFREALHYGANGASEYNDIIGAGLYLRGRTDVNTKRIGLWGGSYGGFLTAMGLSRNSDIFACGVDIHGVHNWNDEMKNWLSDYDPATRTAFAATALASSPVSFVKGWKSPVLFIHGDDDRNVPFSETVHMAEKLREQKVYWEELIIPDEIHDFLLYKSWVKGYYRAADFFDRMMK</sequence>
<dbReference type="SUPFAM" id="SSF82171">
    <property type="entry name" value="DPP6 N-terminal domain-like"/>
    <property type="match status" value="1"/>
</dbReference>
<dbReference type="GO" id="GO:0004252">
    <property type="term" value="F:serine-type endopeptidase activity"/>
    <property type="evidence" value="ECO:0007669"/>
    <property type="project" value="InterPro"/>
</dbReference>